<keyword evidence="4" id="KW-1185">Reference proteome</keyword>
<dbReference type="Pfam" id="PF01928">
    <property type="entry name" value="CYTH"/>
    <property type="match status" value="1"/>
</dbReference>
<name>A0A4R6YP87_9GAMM</name>
<dbReference type="PANTHER" id="PTHR40114:SF1">
    <property type="entry name" value="SLR0698 PROTEIN"/>
    <property type="match status" value="1"/>
</dbReference>
<protein>
    <submittedName>
        <fullName evidence="3">Adenylate cyclase</fullName>
    </submittedName>
</protein>
<dbReference type="RefSeq" id="WP_133820864.1">
    <property type="nucleotide sequence ID" value="NZ_SNZH01000016.1"/>
</dbReference>
<dbReference type="InterPro" id="IPR033469">
    <property type="entry name" value="CYTH-like_dom_sf"/>
</dbReference>
<dbReference type="SMART" id="SM01118">
    <property type="entry name" value="CYTH"/>
    <property type="match status" value="1"/>
</dbReference>
<dbReference type="EMBL" id="SNZH01000016">
    <property type="protein sequence ID" value="TDR39397.1"/>
    <property type="molecule type" value="Genomic_DNA"/>
</dbReference>
<feature type="domain" description="CYTH" evidence="2">
    <location>
        <begin position="2"/>
        <end position="155"/>
    </location>
</feature>
<feature type="active site" description="Proton acceptor" evidence="1">
    <location>
        <position position="30"/>
    </location>
</feature>
<evidence type="ECO:0000259" key="2">
    <source>
        <dbReference type="PROSITE" id="PS51707"/>
    </source>
</evidence>
<dbReference type="AlphaFoldDB" id="A0A4R6YP87"/>
<dbReference type="PIRSF" id="PIRSF016487">
    <property type="entry name" value="CYTH_UCP016487"/>
    <property type="match status" value="1"/>
</dbReference>
<dbReference type="Gene3D" id="2.40.320.10">
    <property type="entry name" value="Hypothetical Protein Pfu-838710-001"/>
    <property type="match status" value="1"/>
</dbReference>
<dbReference type="InterPro" id="IPR023577">
    <property type="entry name" value="CYTH_domain"/>
</dbReference>
<dbReference type="PANTHER" id="PTHR40114">
    <property type="entry name" value="SLR0698 PROTEIN"/>
    <property type="match status" value="1"/>
</dbReference>
<reference evidence="3 4" key="1">
    <citation type="submission" date="2019-03" db="EMBL/GenBank/DDBJ databases">
        <title>Genomic Encyclopedia of Type Strains, Phase IV (KMG-IV): sequencing the most valuable type-strain genomes for metagenomic binning, comparative biology and taxonomic classification.</title>
        <authorList>
            <person name="Goeker M."/>
        </authorList>
    </citation>
    <scope>NUCLEOTIDE SEQUENCE [LARGE SCALE GENOMIC DNA]</scope>
    <source>
        <strain evidence="3 4">DSM 21667</strain>
    </source>
</reference>
<organism evidence="3 4">
    <name type="scientific">Tahibacter aquaticus</name>
    <dbReference type="NCBI Taxonomy" id="520092"/>
    <lineage>
        <taxon>Bacteria</taxon>
        <taxon>Pseudomonadati</taxon>
        <taxon>Pseudomonadota</taxon>
        <taxon>Gammaproteobacteria</taxon>
        <taxon>Lysobacterales</taxon>
        <taxon>Rhodanobacteraceae</taxon>
        <taxon>Tahibacter</taxon>
    </lineage>
</organism>
<accession>A0A4R6YP87</accession>
<sequence>MGMEIERKFLLASDTWRSQVSRSQRLVQGYLVSAHLVTSGASKSSVRVRIGGEQAWLNIKSSTLGVARQEYEYEVPLADAEAMLARLCDGVVEKIRHYVAHANHEFEIDEFFGANDGLVVAELELDSVDEAYERPDWLGAEVSELPRYYNLNLIAYPYSAWTAAEREGQG</sequence>
<dbReference type="CDD" id="cd07891">
    <property type="entry name" value="CYTH-like_CthTTM-like_1"/>
    <property type="match status" value="1"/>
</dbReference>
<dbReference type="InterPro" id="IPR012042">
    <property type="entry name" value="NeuTTM/CthTTM-like"/>
</dbReference>
<dbReference type="Proteomes" id="UP000295293">
    <property type="component" value="Unassembled WGS sequence"/>
</dbReference>
<evidence type="ECO:0000313" key="4">
    <source>
        <dbReference type="Proteomes" id="UP000295293"/>
    </source>
</evidence>
<dbReference type="PROSITE" id="PS51707">
    <property type="entry name" value="CYTH"/>
    <property type="match status" value="1"/>
</dbReference>
<comment type="caution">
    <text evidence="3">The sequence shown here is derived from an EMBL/GenBank/DDBJ whole genome shotgun (WGS) entry which is preliminary data.</text>
</comment>
<dbReference type="OrthoDB" id="9805588at2"/>
<gene>
    <name evidence="3" type="ORF">DFR29_11698</name>
</gene>
<evidence type="ECO:0000256" key="1">
    <source>
        <dbReference type="PIRSR" id="PIRSR016487-1"/>
    </source>
</evidence>
<dbReference type="SUPFAM" id="SSF55154">
    <property type="entry name" value="CYTH-like phosphatases"/>
    <property type="match status" value="1"/>
</dbReference>
<proteinExistence type="predicted"/>
<evidence type="ECO:0000313" key="3">
    <source>
        <dbReference type="EMBL" id="TDR39397.1"/>
    </source>
</evidence>